<dbReference type="Proteomes" id="UP001140094">
    <property type="component" value="Unassembled WGS sequence"/>
</dbReference>
<name>A0A9W8HWA7_9FUNG</name>
<feature type="region of interest" description="Disordered" evidence="1">
    <location>
        <begin position="195"/>
        <end position="214"/>
    </location>
</feature>
<dbReference type="OrthoDB" id="843225at2759"/>
<sequence>MGTYVPLSLRRKIVIALDAEQLLPANLIAEHEPVADETTESTRNRYSTFKTVAWVKANIIRATEDHVFLVTALTNGGAIDKSTMAVMWDSLFSEQDAHIDRKQAAEAALGRLSQALSAVGVSCTTEVLLGSPAEKILEYVHLHRGELLVVQYPVRGPVARSLTYSWADWCVQSAECPTVVVKQSDLPDNVAVALDPPLPTTSADMTSAEPVDSE</sequence>
<accession>A0A9W8HWA7</accession>
<reference evidence="3" key="1">
    <citation type="submission" date="2022-07" db="EMBL/GenBank/DDBJ databases">
        <title>Phylogenomic reconstructions and comparative analyses of Kickxellomycotina fungi.</title>
        <authorList>
            <person name="Reynolds N.K."/>
            <person name="Stajich J.E."/>
            <person name="Barry K."/>
            <person name="Grigoriev I.V."/>
            <person name="Crous P."/>
            <person name="Smith M.E."/>
        </authorList>
    </citation>
    <scope>NUCLEOTIDE SEQUENCE</scope>
    <source>
        <strain evidence="3">NRRL 1565</strain>
    </source>
</reference>
<dbReference type="SUPFAM" id="SSF52402">
    <property type="entry name" value="Adenine nucleotide alpha hydrolases-like"/>
    <property type="match status" value="1"/>
</dbReference>
<feature type="domain" description="UspA" evidence="2">
    <location>
        <begin position="95"/>
        <end position="182"/>
    </location>
</feature>
<gene>
    <name evidence="3" type="ORF">H4R20_003361</name>
</gene>
<keyword evidence="4" id="KW-1185">Reference proteome</keyword>
<proteinExistence type="predicted"/>
<comment type="caution">
    <text evidence="3">The sequence shown here is derived from an EMBL/GenBank/DDBJ whole genome shotgun (WGS) entry which is preliminary data.</text>
</comment>
<evidence type="ECO:0000259" key="2">
    <source>
        <dbReference type="Pfam" id="PF00582"/>
    </source>
</evidence>
<dbReference type="PANTHER" id="PTHR31964">
    <property type="entry name" value="ADENINE NUCLEOTIDE ALPHA HYDROLASES-LIKE SUPERFAMILY PROTEIN"/>
    <property type="match status" value="1"/>
</dbReference>
<evidence type="ECO:0000256" key="1">
    <source>
        <dbReference type="SAM" id="MobiDB-lite"/>
    </source>
</evidence>
<dbReference type="InterPro" id="IPR006016">
    <property type="entry name" value="UspA"/>
</dbReference>
<dbReference type="EMBL" id="JANBUO010000691">
    <property type="protein sequence ID" value="KAJ2802225.1"/>
    <property type="molecule type" value="Genomic_DNA"/>
</dbReference>
<dbReference type="AlphaFoldDB" id="A0A9W8HWA7"/>
<evidence type="ECO:0000313" key="4">
    <source>
        <dbReference type="Proteomes" id="UP001140094"/>
    </source>
</evidence>
<dbReference type="PANTHER" id="PTHR31964:SF113">
    <property type="entry name" value="USPA DOMAIN-CONTAINING PROTEIN"/>
    <property type="match status" value="1"/>
</dbReference>
<organism evidence="3 4">
    <name type="scientific">Coemansia guatemalensis</name>
    <dbReference type="NCBI Taxonomy" id="2761395"/>
    <lineage>
        <taxon>Eukaryota</taxon>
        <taxon>Fungi</taxon>
        <taxon>Fungi incertae sedis</taxon>
        <taxon>Zoopagomycota</taxon>
        <taxon>Kickxellomycotina</taxon>
        <taxon>Kickxellomycetes</taxon>
        <taxon>Kickxellales</taxon>
        <taxon>Kickxellaceae</taxon>
        <taxon>Coemansia</taxon>
    </lineage>
</organism>
<protein>
    <recommendedName>
        <fullName evidence="2">UspA domain-containing protein</fullName>
    </recommendedName>
</protein>
<dbReference type="Pfam" id="PF00582">
    <property type="entry name" value="Usp"/>
    <property type="match status" value="1"/>
</dbReference>
<dbReference type="Gene3D" id="3.40.50.12370">
    <property type="match status" value="1"/>
</dbReference>
<evidence type="ECO:0000313" key="3">
    <source>
        <dbReference type="EMBL" id="KAJ2802225.1"/>
    </source>
</evidence>